<dbReference type="PANTHER" id="PTHR11066">
    <property type="entry name" value="ACYL-COA THIOESTERASE"/>
    <property type="match status" value="1"/>
</dbReference>
<dbReference type="AlphaFoldDB" id="C4V9X1"/>
<dbReference type="Gene3D" id="3.10.129.10">
    <property type="entry name" value="Hotdog Thioesterase"/>
    <property type="match status" value="1"/>
</dbReference>
<feature type="domain" description="Acyl-CoA thioesterase-like N-terminal HotDog" evidence="3">
    <location>
        <begin position="25"/>
        <end position="100"/>
    </location>
</feature>
<evidence type="ECO:0000313" key="6">
    <source>
        <dbReference type="Proteomes" id="UP000009082"/>
    </source>
</evidence>
<dbReference type="CDD" id="cd03445">
    <property type="entry name" value="Thioesterase_II_repeat2"/>
    <property type="match status" value="1"/>
</dbReference>
<dbReference type="Pfam" id="PF20789">
    <property type="entry name" value="4HBT_3C"/>
    <property type="match status" value="1"/>
</dbReference>
<protein>
    <recommendedName>
        <fullName evidence="7">Acyl-thioesterase ii</fullName>
    </recommendedName>
</protein>
<evidence type="ECO:0000259" key="4">
    <source>
        <dbReference type="Pfam" id="PF20789"/>
    </source>
</evidence>
<evidence type="ECO:0000259" key="3">
    <source>
        <dbReference type="Pfam" id="PF13622"/>
    </source>
</evidence>
<evidence type="ECO:0000256" key="2">
    <source>
        <dbReference type="ARBA" id="ARBA00022801"/>
    </source>
</evidence>
<feature type="domain" description="Acyl-CoA thioesterase-like C-terminal" evidence="4">
    <location>
        <begin position="209"/>
        <end position="279"/>
    </location>
</feature>
<name>C4V9X1_VAIC1</name>
<dbReference type="InterPro" id="IPR042171">
    <property type="entry name" value="Acyl-CoA_hotdog"/>
</dbReference>
<dbReference type="STRING" id="578460.C4V9X1"/>
<evidence type="ECO:0000313" key="5">
    <source>
        <dbReference type="EMBL" id="EEQ81983.1"/>
    </source>
</evidence>
<dbReference type="HOGENOM" id="CLU_963455_0_0_1"/>
<accession>C4V9X1</accession>
<dbReference type="Pfam" id="PF13622">
    <property type="entry name" value="4HBT_3"/>
    <property type="match status" value="1"/>
</dbReference>
<evidence type="ECO:0008006" key="7">
    <source>
        <dbReference type="Google" id="ProtNLM"/>
    </source>
</evidence>
<dbReference type="InterPro" id="IPR029069">
    <property type="entry name" value="HotDog_dom_sf"/>
</dbReference>
<dbReference type="VEuPathDB" id="MicrosporidiaDB:NCER_101389"/>
<keyword evidence="2" id="KW-0378">Hydrolase</keyword>
<reference evidence="6" key="1">
    <citation type="journal article" date="2009" name="PLoS Pathog.">
        <title>Genomic analyses of the microsporidian Nosema ceranae, an emergent pathogen of honey bees.</title>
        <authorList>
            <person name="Cornman R.S."/>
            <person name="Chen Y.P."/>
            <person name="Schatz M.C."/>
            <person name="Street C."/>
            <person name="Zhao Y."/>
            <person name="Desany B."/>
            <person name="Egholm M."/>
            <person name="Hutchison S."/>
            <person name="Pettis J.S."/>
            <person name="Lipkin W.I."/>
            <person name="Evans J.D."/>
        </authorList>
    </citation>
    <scope>NUCLEOTIDE SEQUENCE [LARGE SCALE GENOMIC DNA]</scope>
    <source>
        <strain evidence="6">BRL01</strain>
    </source>
</reference>
<dbReference type="Gene3D" id="2.40.160.210">
    <property type="entry name" value="Acyl-CoA thioesterase, double hotdog domain"/>
    <property type="match status" value="1"/>
</dbReference>
<dbReference type="InterPro" id="IPR003703">
    <property type="entry name" value="Acyl_CoA_thio"/>
</dbReference>
<dbReference type="InParanoid" id="C4V9X1"/>
<dbReference type="OMA" id="PTGERAF"/>
<sequence length="283" mass="32396">MDFLNLKKLDNNTYEGTELWSPFPGYPIFGGQLAAQSLCAGLFTVNFQSSPNFVHSIFLNPGDPSCPVEYTVQNIKDGKTLQMRNILGKQNGKFLVQTTICCTLGDSKDRDYKNIQIIEKDVFVPINDYILHNLSKSNYDTELINKQYNLLVENLGVLNHSFEIKIGRFRNNKRQIKINILKNNISKRDFYLFMTLVSDLLIVESALLSLNMNIFSKELHKISSVDHNLYFVTSKVPKDKTIYYILECINIHESKANIEGKMCTEDGTLICITSQQALVRFKK</sequence>
<dbReference type="EMBL" id="ACOL01000142">
    <property type="protein sequence ID" value="EEQ81983.1"/>
    <property type="molecule type" value="Genomic_DNA"/>
</dbReference>
<dbReference type="GO" id="GO:0006637">
    <property type="term" value="P:acyl-CoA metabolic process"/>
    <property type="evidence" value="ECO:0007669"/>
    <property type="project" value="InterPro"/>
</dbReference>
<dbReference type="Proteomes" id="UP000009082">
    <property type="component" value="Unassembled WGS sequence"/>
</dbReference>
<dbReference type="PANTHER" id="PTHR11066:SF34">
    <property type="entry name" value="ACYL-COENZYME A THIOESTERASE 8"/>
    <property type="match status" value="1"/>
</dbReference>
<comment type="similarity">
    <text evidence="1">Belongs to the C/M/P thioester hydrolase family.</text>
</comment>
<proteinExistence type="inferred from homology"/>
<gene>
    <name evidence="5" type="ORF">NCER_101389</name>
</gene>
<dbReference type="GO" id="GO:0009062">
    <property type="term" value="P:fatty acid catabolic process"/>
    <property type="evidence" value="ECO:0007669"/>
    <property type="project" value="TreeGrafter"/>
</dbReference>
<dbReference type="InterPro" id="IPR049449">
    <property type="entry name" value="TesB_ACOT8-like_N"/>
</dbReference>
<dbReference type="KEGG" id="nce:NCER_101389"/>
<dbReference type="OrthoDB" id="68328at2759"/>
<dbReference type="GO" id="GO:0047617">
    <property type="term" value="F:fatty acyl-CoA hydrolase activity"/>
    <property type="evidence" value="ECO:0007669"/>
    <property type="project" value="InterPro"/>
</dbReference>
<evidence type="ECO:0000256" key="1">
    <source>
        <dbReference type="ARBA" id="ARBA00006538"/>
    </source>
</evidence>
<dbReference type="InterPro" id="IPR049450">
    <property type="entry name" value="ACOT8-like_C"/>
</dbReference>
<organism evidence="6">
    <name type="scientific">Vairimorpha ceranae (strain BRL01)</name>
    <name type="common">Microsporidian parasite</name>
    <name type="synonym">Nosema ceranae</name>
    <dbReference type="NCBI Taxonomy" id="578460"/>
    <lineage>
        <taxon>Eukaryota</taxon>
        <taxon>Fungi</taxon>
        <taxon>Fungi incertae sedis</taxon>
        <taxon>Microsporidia</taxon>
        <taxon>Nosematidae</taxon>
        <taxon>Vairimorpha</taxon>
    </lineage>
</organism>
<dbReference type="SUPFAM" id="SSF54637">
    <property type="entry name" value="Thioesterase/thiol ester dehydrase-isomerase"/>
    <property type="match status" value="2"/>
</dbReference>
<dbReference type="GO" id="GO:0005782">
    <property type="term" value="C:peroxisomal matrix"/>
    <property type="evidence" value="ECO:0007669"/>
    <property type="project" value="UniProtKB-SubCell"/>
</dbReference>